<evidence type="ECO:0000313" key="3">
    <source>
        <dbReference type="Proteomes" id="UP000324101"/>
    </source>
</evidence>
<evidence type="ECO:0000256" key="1">
    <source>
        <dbReference type="SAM" id="MobiDB-lite"/>
    </source>
</evidence>
<proteinExistence type="predicted"/>
<dbReference type="AlphaFoldDB" id="A0A5P2DLI6"/>
<dbReference type="EMBL" id="CP029189">
    <property type="protein sequence ID" value="QES55008.1"/>
    <property type="molecule type" value="Genomic_DNA"/>
</dbReference>
<evidence type="ECO:0000313" key="2">
    <source>
        <dbReference type="EMBL" id="QES55008.1"/>
    </source>
</evidence>
<feature type="compositionally biased region" description="Basic residues" evidence="1">
    <location>
        <begin position="35"/>
        <end position="51"/>
    </location>
</feature>
<accession>A0A5P2DLI6</accession>
<protein>
    <submittedName>
        <fullName evidence="2">Uncharacterized protein</fullName>
    </submittedName>
</protein>
<feature type="compositionally biased region" description="Basic and acidic residues" evidence="1">
    <location>
        <begin position="134"/>
        <end position="150"/>
    </location>
</feature>
<sequence length="209" mass="22023">MGILAGGPGRRGLLAQQLAEFVEFGADLPDARGRGRLRRHLRRGRRRRGGRGRGGGPGGGRGRRVPVGGPGRLRVDVGSGLRRVPLRGQGRPPGLVVLDVGDEEVHADRETAEDRAAGAQVALPAVDLGRRVGLDERHPHDGQHTADHQQRPVTGLAGDQGEPQQGTPGEEAAAEDGQQHEHHAQCHHAPGVGLGAVLRRKAGAVHRCS</sequence>
<gene>
    <name evidence="2" type="ORF">DEJ51_12975</name>
</gene>
<feature type="region of interest" description="Disordered" evidence="1">
    <location>
        <begin position="134"/>
        <end position="191"/>
    </location>
</feature>
<feature type="region of interest" description="Disordered" evidence="1">
    <location>
        <begin position="35"/>
        <end position="76"/>
    </location>
</feature>
<dbReference type="Proteomes" id="UP000324101">
    <property type="component" value="Chromosome"/>
</dbReference>
<organism evidence="2 3">
    <name type="scientific">Streptomyces venezuelae</name>
    <dbReference type="NCBI Taxonomy" id="54571"/>
    <lineage>
        <taxon>Bacteria</taxon>
        <taxon>Bacillati</taxon>
        <taxon>Actinomycetota</taxon>
        <taxon>Actinomycetes</taxon>
        <taxon>Kitasatosporales</taxon>
        <taxon>Streptomycetaceae</taxon>
        <taxon>Streptomyces</taxon>
    </lineage>
</organism>
<name>A0A5P2DLI6_STRVZ</name>
<reference evidence="2 3" key="1">
    <citation type="submission" date="2018-05" db="EMBL/GenBank/DDBJ databases">
        <title>Streptomyces venezuelae.</title>
        <authorList>
            <person name="Kim W."/>
            <person name="Lee N."/>
            <person name="Cho B.-K."/>
        </authorList>
    </citation>
    <scope>NUCLEOTIDE SEQUENCE [LARGE SCALE GENOMIC DNA]</scope>
    <source>
        <strain evidence="2 3">ATCC 21018</strain>
    </source>
</reference>